<protein>
    <submittedName>
        <fullName evidence="1">Uncharacterized protein</fullName>
    </submittedName>
</protein>
<reference evidence="1 2" key="1">
    <citation type="submission" date="2011-01" db="EMBL/GenBank/DDBJ databases">
        <authorList>
            <person name="Weinstock G."/>
            <person name="Sodergren E."/>
            <person name="Clifton S."/>
            <person name="Fulton L."/>
            <person name="Fulton B."/>
            <person name="Courtney L."/>
            <person name="Fronick C."/>
            <person name="Harrison M."/>
            <person name="Strong C."/>
            <person name="Farmer C."/>
            <person name="Delahaunty K."/>
            <person name="Markovic C."/>
            <person name="Hall O."/>
            <person name="Minx P."/>
            <person name="Tomlinson C."/>
            <person name="Mitreva M."/>
            <person name="Hou S."/>
            <person name="Chen J."/>
            <person name="Wollam A."/>
            <person name="Pepin K.H."/>
            <person name="Johnson M."/>
            <person name="Bhonagiri V."/>
            <person name="Zhang X."/>
            <person name="Suruliraj S."/>
            <person name="Warren W."/>
            <person name="Chinwalla A."/>
            <person name="Mardis E.R."/>
            <person name="Wilson R.K."/>
        </authorList>
    </citation>
    <scope>NUCLEOTIDE SEQUENCE [LARGE SCALE GENOMIC DNA]</scope>
    <source>
        <strain evidence="1 2">YIT 12067</strain>
    </source>
</reference>
<dbReference type="AlphaFoldDB" id="E8LFY0"/>
<sequence>DPTTSNGLMHIFEAEKPSPLFLRNTEMAFLIMRLSVCCKQKSRSQTCAVQRDFFALLMKRDLIKNFYAFLNQRTLSGFCF</sequence>
<dbReference type="Proteomes" id="UP000004923">
    <property type="component" value="Unassembled WGS sequence"/>
</dbReference>
<comment type="caution">
    <text evidence="1">The sequence shown here is derived from an EMBL/GenBank/DDBJ whole genome shotgun (WGS) entry which is preliminary data.</text>
</comment>
<accession>E8LFY0</accession>
<name>E8LFY0_9FIRM</name>
<feature type="non-terminal residue" evidence="1">
    <location>
        <position position="1"/>
    </location>
</feature>
<evidence type="ECO:0000313" key="1">
    <source>
        <dbReference type="EMBL" id="EFY04250.1"/>
    </source>
</evidence>
<dbReference type="EMBL" id="AEVN01000090">
    <property type="protein sequence ID" value="EFY04250.1"/>
    <property type="molecule type" value="Genomic_DNA"/>
</dbReference>
<dbReference type="HOGENOM" id="CLU_2579557_0_0_9"/>
<gene>
    <name evidence="1" type="ORF">HMPREF9443_01774</name>
</gene>
<organism evidence="1 2">
    <name type="scientific">Phascolarctobacterium succinatutens YIT 12067</name>
    <dbReference type="NCBI Taxonomy" id="626939"/>
    <lineage>
        <taxon>Bacteria</taxon>
        <taxon>Bacillati</taxon>
        <taxon>Bacillota</taxon>
        <taxon>Negativicutes</taxon>
        <taxon>Acidaminococcales</taxon>
        <taxon>Acidaminococcaceae</taxon>
        <taxon>Phascolarctobacterium</taxon>
    </lineage>
</organism>
<evidence type="ECO:0000313" key="2">
    <source>
        <dbReference type="Proteomes" id="UP000004923"/>
    </source>
</evidence>
<proteinExistence type="predicted"/>
<keyword evidence="2" id="KW-1185">Reference proteome</keyword>